<evidence type="ECO:0000256" key="3">
    <source>
        <dbReference type="ARBA" id="ARBA00022679"/>
    </source>
</evidence>
<dbReference type="Pfam" id="PF00704">
    <property type="entry name" value="Glyco_hydro_18"/>
    <property type="match status" value="1"/>
</dbReference>
<accession>A0AAN9PBZ0</accession>
<name>A0AAN9PBZ0_CROPI</name>
<evidence type="ECO:0000313" key="16">
    <source>
        <dbReference type="Proteomes" id="UP001372338"/>
    </source>
</evidence>
<dbReference type="InterPro" id="IPR011009">
    <property type="entry name" value="Kinase-like_dom_sf"/>
</dbReference>
<evidence type="ECO:0000256" key="7">
    <source>
        <dbReference type="ARBA" id="ARBA00022840"/>
    </source>
</evidence>
<dbReference type="SUPFAM" id="SSF54556">
    <property type="entry name" value="Chitinase insertion domain"/>
    <property type="match status" value="1"/>
</dbReference>
<dbReference type="SUPFAM" id="SSF51445">
    <property type="entry name" value="(Trans)glycosidases"/>
    <property type="match status" value="1"/>
</dbReference>
<dbReference type="Proteomes" id="UP001372338">
    <property type="component" value="Unassembled WGS sequence"/>
</dbReference>
<dbReference type="Gene3D" id="3.10.50.10">
    <property type="match status" value="1"/>
</dbReference>
<gene>
    <name evidence="15" type="ORF">RIF29_07567</name>
</gene>
<keyword evidence="2" id="KW-0723">Serine/threonine-protein kinase</keyword>
<evidence type="ECO:0000256" key="10">
    <source>
        <dbReference type="ARBA" id="ARBA00047899"/>
    </source>
</evidence>
<comment type="catalytic activity">
    <reaction evidence="10">
        <text>L-threonyl-[protein] + ATP = O-phospho-L-threonyl-[protein] + ADP + H(+)</text>
        <dbReference type="Rhea" id="RHEA:46608"/>
        <dbReference type="Rhea" id="RHEA-COMP:11060"/>
        <dbReference type="Rhea" id="RHEA-COMP:11605"/>
        <dbReference type="ChEBI" id="CHEBI:15378"/>
        <dbReference type="ChEBI" id="CHEBI:30013"/>
        <dbReference type="ChEBI" id="CHEBI:30616"/>
        <dbReference type="ChEBI" id="CHEBI:61977"/>
        <dbReference type="ChEBI" id="CHEBI:456216"/>
        <dbReference type="EC" id="2.7.11.1"/>
    </reaction>
</comment>
<evidence type="ECO:0000256" key="6">
    <source>
        <dbReference type="ARBA" id="ARBA00022777"/>
    </source>
</evidence>
<dbReference type="GO" id="GO:0004674">
    <property type="term" value="F:protein serine/threonine kinase activity"/>
    <property type="evidence" value="ECO:0007669"/>
    <property type="project" value="UniProtKB-KW"/>
</dbReference>
<dbReference type="AlphaFoldDB" id="A0AAN9PBZ0"/>
<dbReference type="GO" id="GO:0008061">
    <property type="term" value="F:chitin binding"/>
    <property type="evidence" value="ECO:0007669"/>
    <property type="project" value="InterPro"/>
</dbReference>
<dbReference type="EC" id="2.7.11.1" evidence="1"/>
<dbReference type="CDD" id="cd02879">
    <property type="entry name" value="GH18_plant_chitinase_class_V"/>
    <property type="match status" value="1"/>
</dbReference>
<dbReference type="InterPro" id="IPR001223">
    <property type="entry name" value="Glyco_hydro18_cat"/>
</dbReference>
<protein>
    <recommendedName>
        <fullName evidence="1">non-specific serine/threonine protein kinase</fullName>
        <ecNumber evidence="1">2.7.11.1</ecNumber>
    </recommendedName>
</protein>
<keyword evidence="6" id="KW-0418">Kinase</keyword>
<feature type="signal peptide" evidence="12">
    <location>
        <begin position="1"/>
        <end position="20"/>
    </location>
</feature>
<evidence type="ECO:0000256" key="2">
    <source>
        <dbReference type="ARBA" id="ARBA00022527"/>
    </source>
</evidence>
<dbReference type="GO" id="GO:0005975">
    <property type="term" value="P:carbohydrate metabolic process"/>
    <property type="evidence" value="ECO:0007669"/>
    <property type="project" value="InterPro"/>
</dbReference>
<dbReference type="Gene3D" id="3.20.20.80">
    <property type="entry name" value="Glycosidases"/>
    <property type="match status" value="1"/>
</dbReference>
<dbReference type="InterPro" id="IPR000719">
    <property type="entry name" value="Prot_kinase_dom"/>
</dbReference>
<evidence type="ECO:0000256" key="5">
    <source>
        <dbReference type="ARBA" id="ARBA00022741"/>
    </source>
</evidence>
<comment type="caution">
    <text evidence="15">The sequence shown here is derived from an EMBL/GenBank/DDBJ whole genome shotgun (WGS) entry which is preliminary data.</text>
</comment>
<dbReference type="InterPro" id="IPR017853">
    <property type="entry name" value="GH"/>
</dbReference>
<keyword evidence="9" id="KW-0325">Glycoprotein</keyword>
<reference evidence="15 16" key="1">
    <citation type="submission" date="2024-01" db="EMBL/GenBank/DDBJ databases">
        <title>The genomes of 5 underutilized Papilionoideae crops provide insights into root nodulation and disease resistanc.</title>
        <authorList>
            <person name="Yuan L."/>
        </authorList>
    </citation>
    <scope>NUCLEOTIDE SEQUENCE [LARGE SCALE GENOMIC DNA]</scope>
    <source>
        <strain evidence="15">ZHUSHIDOU_FW_LH</strain>
        <tissue evidence="15">Leaf</tissue>
    </source>
</reference>
<sequence>MLLSFCTGKLPFMISRIALALVLSQHFIYPEVQLTEAQSWVQAGYWLYGSGFPISDINSALFTHLICAFADVNSSSYELSIPSAYEKEFSSFRSTLKLKNPFISTLLSIAGESANYTVLSLMVSSASSRKSFIQSSIRVARFYGFDGLDLSWVSANTSSDMSNMGRLFQEWRAAISSETTNSSIPQLILTAAVPYQPDSDFASYPAVSIRNNLNWLNVLAYDYYTPQWANFTAAHALLYDPYRNINTDFGIKQWISSGVPSSKLVLSLPFYGYAWTLRNPKDNAPIAPATGPAITEDGHMSYKEIKDYVQRYGGIEHYNDTYVVNYYTIGSNWIGFDDVQVVKIKVSYAWEKKLLGYVVWQVPYDDNWVLSTAAGMTNEAWSSNEAAGHFHGNAPELQVFRLLDIEVATNRFSVENKLGQGGYDPFRRYVLDWSKRVAIIEGVTQGLLYLQEYSRLTIIHRDIKASNILLDNEMKPKISDFGMARIFTKEDREANTDKIVGTYGYAPPEYIKRGLYSTKSDVYSFGVLLLQIISGRRTARFYGEHENLNLMEYAYDLWKEGKDIEFADPSLDDTSSPCKLRRCIQIALLCVQEDANDRPSMLEISSMLRNETILAMPKKPAFSIREDVQEPNNQEIKTMSVNDASISQLVAR</sequence>
<keyword evidence="3" id="KW-0808">Transferase</keyword>
<dbReference type="PANTHER" id="PTHR27002">
    <property type="entry name" value="RECEPTOR-LIKE SERINE/THREONINE-PROTEIN KINASE SD1-8"/>
    <property type="match status" value="1"/>
</dbReference>
<evidence type="ECO:0000256" key="8">
    <source>
        <dbReference type="ARBA" id="ARBA00023157"/>
    </source>
</evidence>
<evidence type="ECO:0000256" key="1">
    <source>
        <dbReference type="ARBA" id="ARBA00012513"/>
    </source>
</evidence>
<dbReference type="PANTHER" id="PTHR27002:SF1077">
    <property type="entry name" value="CYSTEINE-RICH RECEPTOR-LIKE PROTEIN KINASE 4"/>
    <property type="match status" value="1"/>
</dbReference>
<dbReference type="GO" id="GO:0005524">
    <property type="term" value="F:ATP binding"/>
    <property type="evidence" value="ECO:0007669"/>
    <property type="project" value="UniProtKB-KW"/>
</dbReference>
<evidence type="ECO:0000256" key="11">
    <source>
        <dbReference type="ARBA" id="ARBA00048679"/>
    </source>
</evidence>
<evidence type="ECO:0000256" key="12">
    <source>
        <dbReference type="SAM" id="SignalP"/>
    </source>
</evidence>
<keyword evidence="5" id="KW-0547">Nucleotide-binding</keyword>
<keyword evidence="16" id="KW-1185">Reference proteome</keyword>
<feature type="domain" description="GH18" evidence="14">
    <location>
        <begin position="40"/>
        <end position="379"/>
    </location>
</feature>
<dbReference type="SMART" id="SM00220">
    <property type="entry name" value="S_TKc"/>
    <property type="match status" value="1"/>
</dbReference>
<dbReference type="PROSITE" id="PS00108">
    <property type="entry name" value="PROTEIN_KINASE_ST"/>
    <property type="match status" value="1"/>
</dbReference>
<dbReference type="EMBL" id="JAYWIO010000001">
    <property type="protein sequence ID" value="KAK7291977.1"/>
    <property type="molecule type" value="Genomic_DNA"/>
</dbReference>
<dbReference type="GO" id="GO:0005886">
    <property type="term" value="C:plasma membrane"/>
    <property type="evidence" value="ECO:0007669"/>
    <property type="project" value="TreeGrafter"/>
</dbReference>
<feature type="domain" description="Protein kinase" evidence="13">
    <location>
        <begin position="318"/>
        <end position="613"/>
    </location>
</feature>
<keyword evidence="8" id="KW-1015">Disulfide bond</keyword>
<organism evidence="15 16">
    <name type="scientific">Crotalaria pallida</name>
    <name type="common">Smooth rattlebox</name>
    <name type="synonym">Crotalaria striata</name>
    <dbReference type="NCBI Taxonomy" id="3830"/>
    <lineage>
        <taxon>Eukaryota</taxon>
        <taxon>Viridiplantae</taxon>
        <taxon>Streptophyta</taxon>
        <taxon>Embryophyta</taxon>
        <taxon>Tracheophyta</taxon>
        <taxon>Spermatophyta</taxon>
        <taxon>Magnoliopsida</taxon>
        <taxon>eudicotyledons</taxon>
        <taxon>Gunneridae</taxon>
        <taxon>Pentapetalae</taxon>
        <taxon>rosids</taxon>
        <taxon>fabids</taxon>
        <taxon>Fabales</taxon>
        <taxon>Fabaceae</taxon>
        <taxon>Papilionoideae</taxon>
        <taxon>50 kb inversion clade</taxon>
        <taxon>genistoids sensu lato</taxon>
        <taxon>core genistoids</taxon>
        <taxon>Crotalarieae</taxon>
        <taxon>Crotalaria</taxon>
    </lineage>
</organism>
<dbReference type="InterPro" id="IPR008271">
    <property type="entry name" value="Ser/Thr_kinase_AS"/>
</dbReference>
<dbReference type="FunFam" id="3.10.50.10:FF:000015">
    <property type="entry name" value="Chitotriosidase-1"/>
    <property type="match status" value="1"/>
</dbReference>
<dbReference type="Gene3D" id="1.10.510.10">
    <property type="entry name" value="Transferase(Phosphotransferase) domain 1"/>
    <property type="match status" value="1"/>
</dbReference>
<dbReference type="SUPFAM" id="SSF56112">
    <property type="entry name" value="Protein kinase-like (PK-like)"/>
    <property type="match status" value="1"/>
</dbReference>
<evidence type="ECO:0000259" key="14">
    <source>
        <dbReference type="PROSITE" id="PS51910"/>
    </source>
</evidence>
<dbReference type="FunFam" id="1.10.510.10:FF:000060">
    <property type="entry name" value="G-type lectin S-receptor-like serine/threonine-protein kinase"/>
    <property type="match status" value="1"/>
</dbReference>
<keyword evidence="7" id="KW-0067">ATP-binding</keyword>
<feature type="chain" id="PRO_5042859642" description="non-specific serine/threonine protein kinase" evidence="12">
    <location>
        <begin position="21"/>
        <end position="652"/>
    </location>
</feature>
<evidence type="ECO:0000259" key="13">
    <source>
        <dbReference type="PROSITE" id="PS50011"/>
    </source>
</evidence>
<dbReference type="InterPro" id="IPR029070">
    <property type="entry name" value="Chitinase_insertion_sf"/>
</dbReference>
<comment type="catalytic activity">
    <reaction evidence="11">
        <text>L-seryl-[protein] + ATP = O-phospho-L-seryl-[protein] + ADP + H(+)</text>
        <dbReference type="Rhea" id="RHEA:17989"/>
        <dbReference type="Rhea" id="RHEA-COMP:9863"/>
        <dbReference type="Rhea" id="RHEA-COMP:11604"/>
        <dbReference type="ChEBI" id="CHEBI:15378"/>
        <dbReference type="ChEBI" id="CHEBI:29999"/>
        <dbReference type="ChEBI" id="CHEBI:30616"/>
        <dbReference type="ChEBI" id="CHEBI:83421"/>
        <dbReference type="ChEBI" id="CHEBI:456216"/>
        <dbReference type="EC" id="2.7.11.1"/>
    </reaction>
</comment>
<proteinExistence type="predicted"/>
<dbReference type="SMART" id="SM00636">
    <property type="entry name" value="Glyco_18"/>
    <property type="match status" value="1"/>
</dbReference>
<keyword evidence="4 12" id="KW-0732">Signal</keyword>
<dbReference type="Pfam" id="PF00069">
    <property type="entry name" value="Pkinase"/>
    <property type="match status" value="1"/>
</dbReference>
<dbReference type="PROSITE" id="PS51910">
    <property type="entry name" value="GH18_2"/>
    <property type="match status" value="1"/>
</dbReference>
<dbReference type="PROSITE" id="PS50011">
    <property type="entry name" value="PROTEIN_KINASE_DOM"/>
    <property type="match status" value="1"/>
</dbReference>
<evidence type="ECO:0000256" key="9">
    <source>
        <dbReference type="ARBA" id="ARBA00023180"/>
    </source>
</evidence>
<evidence type="ECO:0000313" key="15">
    <source>
        <dbReference type="EMBL" id="KAK7291977.1"/>
    </source>
</evidence>
<evidence type="ECO:0000256" key="4">
    <source>
        <dbReference type="ARBA" id="ARBA00022729"/>
    </source>
</evidence>
<dbReference type="InterPro" id="IPR011583">
    <property type="entry name" value="Chitinase_II/V-like_cat"/>
</dbReference>